<dbReference type="RefSeq" id="XP_009226698.1">
    <property type="nucleotide sequence ID" value="XM_009228434.1"/>
</dbReference>
<accession>J3PAN5</accession>
<reference evidence="4" key="1">
    <citation type="submission" date="2010-07" db="EMBL/GenBank/DDBJ databases">
        <title>The genome sequence of Gaeumannomyces graminis var. tritici strain R3-111a-1.</title>
        <authorList>
            <consortium name="The Broad Institute Genome Sequencing Platform"/>
            <person name="Ma L.-J."/>
            <person name="Dead R."/>
            <person name="Young S."/>
            <person name="Zeng Q."/>
            <person name="Koehrsen M."/>
            <person name="Alvarado L."/>
            <person name="Berlin A."/>
            <person name="Chapman S.B."/>
            <person name="Chen Z."/>
            <person name="Freedman E."/>
            <person name="Gellesch M."/>
            <person name="Goldberg J."/>
            <person name="Griggs A."/>
            <person name="Gujja S."/>
            <person name="Heilman E.R."/>
            <person name="Heiman D."/>
            <person name="Hepburn T."/>
            <person name="Howarth C."/>
            <person name="Jen D."/>
            <person name="Larson L."/>
            <person name="Mehta T."/>
            <person name="Neiman D."/>
            <person name="Pearson M."/>
            <person name="Roberts A."/>
            <person name="Saif S."/>
            <person name="Shea T."/>
            <person name="Shenoy N."/>
            <person name="Sisk P."/>
            <person name="Stolte C."/>
            <person name="Sykes S."/>
            <person name="Walk T."/>
            <person name="White J."/>
            <person name="Yandava C."/>
            <person name="Haas B."/>
            <person name="Nusbaum C."/>
            <person name="Birren B."/>
        </authorList>
    </citation>
    <scope>NUCLEOTIDE SEQUENCE [LARGE SCALE GENOMIC DNA]</scope>
    <source>
        <strain evidence="4">R3-111a-1</strain>
    </source>
</reference>
<feature type="chain" id="PRO_5015095161" evidence="1">
    <location>
        <begin position="18"/>
        <end position="80"/>
    </location>
</feature>
<gene>
    <name evidence="3" type="primary">20351018</name>
    <name evidence="2" type="ORF">GGTG_10560</name>
</gene>
<organism evidence="2">
    <name type="scientific">Gaeumannomyces tritici (strain R3-111a-1)</name>
    <name type="common">Wheat and barley take-all root rot fungus</name>
    <name type="synonym">Gaeumannomyces graminis var. tritici</name>
    <dbReference type="NCBI Taxonomy" id="644352"/>
    <lineage>
        <taxon>Eukaryota</taxon>
        <taxon>Fungi</taxon>
        <taxon>Dikarya</taxon>
        <taxon>Ascomycota</taxon>
        <taxon>Pezizomycotina</taxon>
        <taxon>Sordariomycetes</taxon>
        <taxon>Sordariomycetidae</taxon>
        <taxon>Magnaporthales</taxon>
        <taxon>Magnaporthaceae</taxon>
        <taxon>Gaeumannomyces</taxon>
    </lineage>
</organism>
<dbReference type="EnsemblFungi" id="EJT71301">
    <property type="protein sequence ID" value="EJT71301"/>
    <property type="gene ID" value="GGTG_10560"/>
</dbReference>
<evidence type="ECO:0000313" key="3">
    <source>
        <dbReference type="EnsemblFungi" id="EJT71301"/>
    </source>
</evidence>
<dbReference type="EMBL" id="GL385400">
    <property type="protein sequence ID" value="EJT71301.1"/>
    <property type="molecule type" value="Genomic_DNA"/>
</dbReference>
<evidence type="ECO:0000313" key="4">
    <source>
        <dbReference type="Proteomes" id="UP000006039"/>
    </source>
</evidence>
<name>J3PAN5_GAET3</name>
<sequence length="80" mass="8208">MQLNTILLAALAGITLAAPAPAPAADKCPKLPTPAQAKRIKVQESVGLSCSVSTQCTFYCTDFQGGDCFLDINGGGSCVF</sequence>
<dbReference type="AlphaFoldDB" id="J3PAN5"/>
<proteinExistence type="predicted"/>
<reference evidence="2" key="2">
    <citation type="submission" date="2010-07" db="EMBL/GenBank/DDBJ databases">
        <authorList>
            <consortium name="The Broad Institute Genome Sequencing Platform"/>
            <consortium name="Broad Institute Genome Sequencing Center for Infectious Disease"/>
            <person name="Ma L.-J."/>
            <person name="Dead R."/>
            <person name="Young S."/>
            <person name="Zeng Q."/>
            <person name="Koehrsen M."/>
            <person name="Alvarado L."/>
            <person name="Berlin A."/>
            <person name="Chapman S.B."/>
            <person name="Chen Z."/>
            <person name="Freedman E."/>
            <person name="Gellesch M."/>
            <person name="Goldberg J."/>
            <person name="Griggs A."/>
            <person name="Gujja S."/>
            <person name="Heilman E.R."/>
            <person name="Heiman D."/>
            <person name="Hepburn T."/>
            <person name="Howarth C."/>
            <person name="Jen D."/>
            <person name="Larson L."/>
            <person name="Mehta T."/>
            <person name="Neiman D."/>
            <person name="Pearson M."/>
            <person name="Roberts A."/>
            <person name="Saif S."/>
            <person name="Shea T."/>
            <person name="Shenoy N."/>
            <person name="Sisk P."/>
            <person name="Stolte C."/>
            <person name="Sykes S."/>
            <person name="Walk T."/>
            <person name="White J."/>
            <person name="Yandava C."/>
            <person name="Haas B."/>
            <person name="Nusbaum C."/>
            <person name="Birren B."/>
        </authorList>
    </citation>
    <scope>NUCLEOTIDE SEQUENCE</scope>
    <source>
        <strain evidence="2">R3-111a-1</strain>
    </source>
</reference>
<protein>
    <submittedName>
        <fullName evidence="2 3">Uncharacterized protein</fullName>
    </submittedName>
</protein>
<dbReference type="VEuPathDB" id="FungiDB:GGTG_10560"/>
<reference evidence="3" key="4">
    <citation type="journal article" date="2015" name="G3 (Bethesda)">
        <title>Genome sequences of three phytopathogenic species of the Magnaporthaceae family of fungi.</title>
        <authorList>
            <person name="Okagaki L.H."/>
            <person name="Nunes C.C."/>
            <person name="Sailsbery J."/>
            <person name="Clay B."/>
            <person name="Brown D."/>
            <person name="John T."/>
            <person name="Oh Y."/>
            <person name="Young N."/>
            <person name="Fitzgerald M."/>
            <person name="Haas B.J."/>
            <person name="Zeng Q."/>
            <person name="Young S."/>
            <person name="Adiconis X."/>
            <person name="Fan L."/>
            <person name="Levin J.Z."/>
            <person name="Mitchell T.K."/>
            <person name="Okubara P.A."/>
            <person name="Farman M.L."/>
            <person name="Kohn L.M."/>
            <person name="Birren B."/>
            <person name="Ma L.-J."/>
            <person name="Dean R.A."/>
        </authorList>
    </citation>
    <scope>NUCLEOTIDE SEQUENCE</scope>
    <source>
        <strain evidence="3">R3-111a-1</strain>
    </source>
</reference>
<reference evidence="3" key="5">
    <citation type="submission" date="2018-04" db="UniProtKB">
        <authorList>
            <consortium name="EnsemblFungi"/>
        </authorList>
    </citation>
    <scope>IDENTIFICATION</scope>
    <source>
        <strain evidence="3">R3-111a-1</strain>
    </source>
</reference>
<keyword evidence="4" id="KW-1185">Reference proteome</keyword>
<dbReference type="OrthoDB" id="5082365at2759"/>
<evidence type="ECO:0000313" key="2">
    <source>
        <dbReference type="EMBL" id="EJT71301.1"/>
    </source>
</evidence>
<keyword evidence="1" id="KW-0732">Signal</keyword>
<reference evidence="2" key="3">
    <citation type="submission" date="2010-09" db="EMBL/GenBank/DDBJ databases">
        <title>Annotation of Gaeumannomyces graminis var. tritici R3-111a-1.</title>
        <authorList>
            <consortium name="The Broad Institute Genome Sequencing Platform"/>
            <person name="Ma L.-J."/>
            <person name="Dead R."/>
            <person name="Young S.K."/>
            <person name="Zeng Q."/>
            <person name="Gargeya S."/>
            <person name="Fitzgerald M."/>
            <person name="Haas B."/>
            <person name="Abouelleil A."/>
            <person name="Alvarado L."/>
            <person name="Arachchi H.M."/>
            <person name="Berlin A."/>
            <person name="Brown A."/>
            <person name="Chapman S.B."/>
            <person name="Chen Z."/>
            <person name="Dunbar C."/>
            <person name="Freedman E."/>
            <person name="Gearin G."/>
            <person name="Gellesch M."/>
            <person name="Goldberg J."/>
            <person name="Griggs A."/>
            <person name="Gujja S."/>
            <person name="Heiman D."/>
            <person name="Howarth C."/>
            <person name="Larson L."/>
            <person name="Lui A."/>
            <person name="MacDonald P.J.P."/>
            <person name="Mehta T."/>
            <person name="Montmayeur A."/>
            <person name="Murphy C."/>
            <person name="Neiman D."/>
            <person name="Pearson M."/>
            <person name="Priest M."/>
            <person name="Roberts A."/>
            <person name="Saif S."/>
            <person name="Shea T."/>
            <person name="Shenoy N."/>
            <person name="Sisk P."/>
            <person name="Stolte C."/>
            <person name="Sykes S."/>
            <person name="Yandava C."/>
            <person name="Wortman J."/>
            <person name="Nusbaum C."/>
            <person name="Birren B."/>
        </authorList>
    </citation>
    <scope>NUCLEOTIDE SEQUENCE</scope>
    <source>
        <strain evidence="2">R3-111a-1</strain>
    </source>
</reference>
<dbReference type="GeneID" id="20351018"/>
<dbReference type="Proteomes" id="UP000006039">
    <property type="component" value="Unassembled WGS sequence"/>
</dbReference>
<evidence type="ECO:0000256" key="1">
    <source>
        <dbReference type="SAM" id="SignalP"/>
    </source>
</evidence>
<feature type="signal peptide" evidence="1">
    <location>
        <begin position="1"/>
        <end position="17"/>
    </location>
</feature>
<dbReference type="HOGENOM" id="CLU_196202_0_0_1"/>